<reference evidence="1" key="1">
    <citation type="submission" date="2018-07" db="EMBL/GenBank/DDBJ databases">
        <authorList>
            <person name="Quirk P.G."/>
            <person name="Krulwich T.A."/>
        </authorList>
    </citation>
    <scope>NUCLEOTIDE SEQUENCE</scope>
</reference>
<sequence>MICASVNCDRFVVHPLQGDGRYSFVEELQAHRSNASAERSSATPWWLDCVDLRRLRRQSCLLPNEAANAHLIAPLLLELEVESTVQGAQYLAL</sequence>
<gene>
    <name evidence="1" type="ORF">DF3PB_210024</name>
</gene>
<evidence type="ECO:0000313" key="1">
    <source>
        <dbReference type="EMBL" id="SUS05773.1"/>
    </source>
</evidence>
<dbReference type="EMBL" id="UIDG01000124">
    <property type="protein sequence ID" value="SUS05773.1"/>
    <property type="molecule type" value="Genomic_DNA"/>
</dbReference>
<dbReference type="AlphaFoldDB" id="A0A380TCQ3"/>
<name>A0A380TCQ3_9ZZZZ</name>
<protein>
    <submittedName>
        <fullName evidence="1">Uncharacterized protein</fullName>
    </submittedName>
</protein>
<proteinExistence type="predicted"/>
<organism evidence="1">
    <name type="scientific">metagenome</name>
    <dbReference type="NCBI Taxonomy" id="256318"/>
    <lineage>
        <taxon>unclassified sequences</taxon>
        <taxon>metagenomes</taxon>
    </lineage>
</organism>
<accession>A0A380TCQ3</accession>